<dbReference type="AlphaFoldDB" id="A0A1X2D9B3"/>
<dbReference type="Gene3D" id="1.10.287.850">
    <property type="entry name" value="HP0062-like domain"/>
    <property type="match status" value="1"/>
</dbReference>
<sequence length="112" mass="11604">MSLVVVAPETVQAAVRDLLDIGSGLQAANTAATAITGVGAPGLDEVSEAVTSLINAFGQTYREISVQAAAFYAQFVQLLHIAAEWYWATDAINDVVLAQGIDDQIDTSPPGG</sequence>
<accession>A0A1X2D9B3</accession>
<dbReference type="EMBL" id="LQPQ01000033">
    <property type="protein sequence ID" value="ORW84765.1"/>
    <property type="molecule type" value="Genomic_DNA"/>
</dbReference>
<dbReference type="InterPro" id="IPR038332">
    <property type="entry name" value="PPE_sf"/>
</dbReference>
<reference evidence="2 3" key="1">
    <citation type="submission" date="2016-01" db="EMBL/GenBank/DDBJ databases">
        <title>The new phylogeny of the genus Mycobacterium.</title>
        <authorList>
            <person name="Tarcisio F."/>
            <person name="Conor M."/>
            <person name="Antonella G."/>
            <person name="Elisabetta G."/>
            <person name="Giulia F.S."/>
            <person name="Sara T."/>
            <person name="Anna F."/>
            <person name="Clotilde B."/>
            <person name="Roberto B."/>
            <person name="Veronica D.S."/>
            <person name="Fabio R."/>
            <person name="Monica P."/>
            <person name="Olivier J."/>
            <person name="Enrico T."/>
            <person name="Nicola S."/>
        </authorList>
    </citation>
    <scope>NUCLEOTIDE SEQUENCE [LARGE SCALE GENOMIC DNA]</scope>
    <source>
        <strain evidence="2 3">DSM 45176</strain>
    </source>
</reference>
<dbReference type="GeneID" id="93494911"/>
<dbReference type="InterPro" id="IPR000084">
    <property type="entry name" value="PE-PGRS_N"/>
</dbReference>
<keyword evidence="3" id="KW-1185">Reference proteome</keyword>
<dbReference type="RefSeq" id="WP_085249372.1">
    <property type="nucleotide sequence ID" value="NZ_CAJMWI010000001.1"/>
</dbReference>
<feature type="domain" description="PE" evidence="1">
    <location>
        <begin position="4"/>
        <end position="93"/>
    </location>
</feature>
<dbReference type="Proteomes" id="UP000193087">
    <property type="component" value="Unassembled WGS sequence"/>
</dbReference>
<proteinExistence type="predicted"/>
<gene>
    <name evidence="2" type="ORF">AWC22_12750</name>
</gene>
<name>A0A1X2D9B3_9MYCO</name>
<protein>
    <recommendedName>
        <fullName evidence="1">PE domain-containing protein</fullName>
    </recommendedName>
</protein>
<evidence type="ECO:0000259" key="1">
    <source>
        <dbReference type="Pfam" id="PF00934"/>
    </source>
</evidence>
<organism evidence="2 3">
    <name type="scientific">Mycobacterium riyadhense</name>
    <dbReference type="NCBI Taxonomy" id="486698"/>
    <lineage>
        <taxon>Bacteria</taxon>
        <taxon>Bacillati</taxon>
        <taxon>Actinomycetota</taxon>
        <taxon>Actinomycetes</taxon>
        <taxon>Mycobacteriales</taxon>
        <taxon>Mycobacteriaceae</taxon>
        <taxon>Mycobacterium</taxon>
    </lineage>
</organism>
<evidence type="ECO:0000313" key="2">
    <source>
        <dbReference type="EMBL" id="ORW84765.1"/>
    </source>
</evidence>
<comment type="caution">
    <text evidence="2">The sequence shown here is derived from an EMBL/GenBank/DDBJ whole genome shotgun (WGS) entry which is preliminary data.</text>
</comment>
<dbReference type="SUPFAM" id="SSF140459">
    <property type="entry name" value="PE/PPE dimer-like"/>
    <property type="match status" value="1"/>
</dbReference>
<evidence type="ECO:0000313" key="3">
    <source>
        <dbReference type="Proteomes" id="UP000193087"/>
    </source>
</evidence>
<dbReference type="Pfam" id="PF00934">
    <property type="entry name" value="PE"/>
    <property type="match status" value="1"/>
</dbReference>